<name>A0A4S8MW18_DENBC</name>
<keyword evidence="3" id="KW-1185">Reference proteome</keyword>
<feature type="region of interest" description="Disordered" evidence="1">
    <location>
        <begin position="91"/>
        <end position="142"/>
    </location>
</feature>
<evidence type="ECO:0000313" key="3">
    <source>
        <dbReference type="Proteomes" id="UP000297245"/>
    </source>
</evidence>
<feature type="compositionally biased region" description="Polar residues" evidence="1">
    <location>
        <begin position="91"/>
        <end position="106"/>
    </location>
</feature>
<organism evidence="2 3">
    <name type="scientific">Dendrothele bispora (strain CBS 962.96)</name>
    <dbReference type="NCBI Taxonomy" id="1314807"/>
    <lineage>
        <taxon>Eukaryota</taxon>
        <taxon>Fungi</taxon>
        <taxon>Dikarya</taxon>
        <taxon>Basidiomycota</taxon>
        <taxon>Agaricomycotina</taxon>
        <taxon>Agaricomycetes</taxon>
        <taxon>Agaricomycetidae</taxon>
        <taxon>Agaricales</taxon>
        <taxon>Agaricales incertae sedis</taxon>
        <taxon>Dendrothele</taxon>
    </lineage>
</organism>
<protein>
    <submittedName>
        <fullName evidence="2">Uncharacterized protein</fullName>
    </submittedName>
</protein>
<proteinExistence type="predicted"/>
<gene>
    <name evidence="2" type="ORF">K435DRAFT_789137</name>
</gene>
<dbReference type="EMBL" id="ML179041">
    <property type="protein sequence ID" value="THV06644.1"/>
    <property type="molecule type" value="Genomic_DNA"/>
</dbReference>
<accession>A0A4S8MW18</accession>
<evidence type="ECO:0000313" key="2">
    <source>
        <dbReference type="EMBL" id="THV06644.1"/>
    </source>
</evidence>
<dbReference type="Proteomes" id="UP000297245">
    <property type="component" value="Unassembled WGS sequence"/>
</dbReference>
<dbReference type="AlphaFoldDB" id="A0A4S8MW18"/>
<sequence length="142" mass="15499">MTKVTSGRMLTVGLLPDRMIRRSSADGSSDSDGGLALWTPSNRRISIRQSEDERRMGWGSLTKNITRGFQIVVDAAFVTWLERGKRLYNGAESTSGCNHIRQTGTESDGLPDDPSDTIRRCGLGSKQPASESDPIRSARSPS</sequence>
<evidence type="ECO:0000256" key="1">
    <source>
        <dbReference type="SAM" id="MobiDB-lite"/>
    </source>
</evidence>
<reference evidence="2 3" key="1">
    <citation type="journal article" date="2019" name="Nat. Ecol. Evol.">
        <title>Megaphylogeny resolves global patterns of mushroom evolution.</title>
        <authorList>
            <person name="Varga T."/>
            <person name="Krizsan K."/>
            <person name="Foldi C."/>
            <person name="Dima B."/>
            <person name="Sanchez-Garcia M."/>
            <person name="Sanchez-Ramirez S."/>
            <person name="Szollosi G.J."/>
            <person name="Szarkandi J.G."/>
            <person name="Papp V."/>
            <person name="Albert L."/>
            <person name="Andreopoulos W."/>
            <person name="Angelini C."/>
            <person name="Antonin V."/>
            <person name="Barry K.W."/>
            <person name="Bougher N.L."/>
            <person name="Buchanan P."/>
            <person name="Buyck B."/>
            <person name="Bense V."/>
            <person name="Catcheside P."/>
            <person name="Chovatia M."/>
            <person name="Cooper J."/>
            <person name="Damon W."/>
            <person name="Desjardin D."/>
            <person name="Finy P."/>
            <person name="Geml J."/>
            <person name="Haridas S."/>
            <person name="Hughes K."/>
            <person name="Justo A."/>
            <person name="Karasinski D."/>
            <person name="Kautmanova I."/>
            <person name="Kiss B."/>
            <person name="Kocsube S."/>
            <person name="Kotiranta H."/>
            <person name="LaButti K.M."/>
            <person name="Lechner B.E."/>
            <person name="Liimatainen K."/>
            <person name="Lipzen A."/>
            <person name="Lukacs Z."/>
            <person name="Mihaltcheva S."/>
            <person name="Morgado L.N."/>
            <person name="Niskanen T."/>
            <person name="Noordeloos M.E."/>
            <person name="Ohm R.A."/>
            <person name="Ortiz-Santana B."/>
            <person name="Ovrebo C."/>
            <person name="Racz N."/>
            <person name="Riley R."/>
            <person name="Savchenko A."/>
            <person name="Shiryaev A."/>
            <person name="Soop K."/>
            <person name="Spirin V."/>
            <person name="Szebenyi C."/>
            <person name="Tomsovsky M."/>
            <person name="Tulloss R.E."/>
            <person name="Uehling J."/>
            <person name="Grigoriev I.V."/>
            <person name="Vagvolgyi C."/>
            <person name="Papp T."/>
            <person name="Martin F.M."/>
            <person name="Miettinen O."/>
            <person name="Hibbett D.S."/>
            <person name="Nagy L.G."/>
        </authorList>
    </citation>
    <scope>NUCLEOTIDE SEQUENCE [LARGE SCALE GENOMIC DNA]</scope>
    <source>
        <strain evidence="2 3">CBS 962.96</strain>
    </source>
</reference>